<dbReference type="InterPro" id="IPR021276">
    <property type="entry name" value="DUF2855"/>
</dbReference>
<dbReference type="Proteomes" id="UP001295740">
    <property type="component" value="Unassembled WGS sequence"/>
</dbReference>
<proteinExistence type="predicted"/>
<reference evidence="1" key="1">
    <citation type="submission" date="2023-10" db="EMBL/GenBank/DDBJ databases">
        <authorList>
            <person name="Hackl T."/>
        </authorList>
    </citation>
    <scope>NUCLEOTIDE SEQUENCE</scope>
</reference>
<dbReference type="AlphaFoldDB" id="A0AAI8YQ42"/>
<sequence>MAEVPVIQILDKKDFFKQALVPLPNELPLPPLAASSLRIKTEVMCLTMNNFTYCKLGSLLNWWDVHPLPASTLAPYNDADTYGRINCWGYARVLESTSAAAPPGSYLWGYLPIGTLPLDMDVRAGAVPGQVLVTSAYRQHLMPIYNRYIVVPDPEALSAEIARRADGVAYDALLRVMHETAYLLSAFVFAPDPHATVPPGPDPTGWGAGKADLDDATVLVFAPGSKVALAFAHVLRSPARTGAKPRRVVGVASEWSRSFVEGTGLYDAVMSSSSQTDPVAVLAGLGADPKDLRDDKVVIFDFGGRGGAPAKWAAALQPAVAELLFVAIGGEVSDPGKDDGTAAGKPPAPPFEMVQANADDMRSAAMGKVGERAYFEGLGASWVTMREEGVKGFKVRWGEGMVDVREGWDELARGRVRPDEGLAFKL</sequence>
<accession>A0AAI8YQ42</accession>
<dbReference type="Pfam" id="PF11017">
    <property type="entry name" value="DUF2855"/>
    <property type="match status" value="1"/>
</dbReference>
<comment type="caution">
    <text evidence="1">The sequence shown here is derived from an EMBL/GenBank/DDBJ whole genome shotgun (WGS) entry which is preliminary data.</text>
</comment>
<evidence type="ECO:0000313" key="1">
    <source>
        <dbReference type="EMBL" id="CAJ2513068.1"/>
    </source>
</evidence>
<keyword evidence="2" id="KW-1185">Reference proteome</keyword>
<gene>
    <name evidence="1" type="ORF">KHLLAP_LOCUS13536</name>
</gene>
<protein>
    <submittedName>
        <fullName evidence="1">Uu.00g011870.m01.CDS01</fullName>
    </submittedName>
</protein>
<name>A0AAI8YQ42_9PEZI</name>
<evidence type="ECO:0000313" key="2">
    <source>
        <dbReference type="Proteomes" id="UP001295740"/>
    </source>
</evidence>
<organism evidence="1 2">
    <name type="scientific">Anthostomella pinea</name>
    <dbReference type="NCBI Taxonomy" id="933095"/>
    <lineage>
        <taxon>Eukaryota</taxon>
        <taxon>Fungi</taxon>
        <taxon>Dikarya</taxon>
        <taxon>Ascomycota</taxon>
        <taxon>Pezizomycotina</taxon>
        <taxon>Sordariomycetes</taxon>
        <taxon>Xylariomycetidae</taxon>
        <taxon>Xylariales</taxon>
        <taxon>Xylariaceae</taxon>
        <taxon>Anthostomella</taxon>
    </lineage>
</organism>
<dbReference type="EMBL" id="CAUWAG010000020">
    <property type="protein sequence ID" value="CAJ2513068.1"/>
    <property type="molecule type" value="Genomic_DNA"/>
</dbReference>